<dbReference type="Gene3D" id="1.20.5.1500">
    <property type="match status" value="1"/>
</dbReference>
<gene>
    <name evidence="4" type="ORF">AX774_g6032</name>
</gene>
<dbReference type="InterPro" id="IPR002164">
    <property type="entry name" value="NAP_family"/>
</dbReference>
<dbReference type="Gene3D" id="3.30.1120.90">
    <property type="entry name" value="Nucleosome assembly protein"/>
    <property type="match status" value="1"/>
</dbReference>
<organism evidence="4 5">
    <name type="scientific">Zancudomyces culisetae</name>
    <name type="common">Gut fungus</name>
    <name type="synonym">Smittium culisetae</name>
    <dbReference type="NCBI Taxonomy" id="1213189"/>
    <lineage>
        <taxon>Eukaryota</taxon>
        <taxon>Fungi</taxon>
        <taxon>Fungi incertae sedis</taxon>
        <taxon>Zoopagomycota</taxon>
        <taxon>Kickxellomycotina</taxon>
        <taxon>Harpellomycetes</taxon>
        <taxon>Harpellales</taxon>
        <taxon>Legeriomycetaceae</taxon>
        <taxon>Zancudomyces</taxon>
    </lineage>
</organism>
<feature type="compositionally biased region" description="Acidic residues" evidence="3">
    <location>
        <begin position="303"/>
        <end position="312"/>
    </location>
</feature>
<protein>
    <submittedName>
        <fullName evidence="4">Nucleosome assembly protein</fullName>
    </submittedName>
</protein>
<feature type="compositionally biased region" description="Basic and acidic residues" evidence="3">
    <location>
        <begin position="129"/>
        <end position="143"/>
    </location>
</feature>
<feature type="region of interest" description="Disordered" evidence="3">
    <location>
        <begin position="347"/>
        <end position="400"/>
    </location>
</feature>
<dbReference type="SUPFAM" id="SSF143113">
    <property type="entry name" value="NAP-like"/>
    <property type="match status" value="1"/>
</dbReference>
<feature type="region of interest" description="Disordered" evidence="3">
    <location>
        <begin position="297"/>
        <end position="316"/>
    </location>
</feature>
<accession>A0A1R1PHW4</accession>
<feature type="compositionally biased region" description="Acidic residues" evidence="3">
    <location>
        <begin position="144"/>
        <end position="159"/>
    </location>
</feature>
<dbReference type="PANTHER" id="PTHR11875">
    <property type="entry name" value="TESTIS-SPECIFIC Y-ENCODED PROTEIN"/>
    <property type="match status" value="1"/>
</dbReference>
<feature type="compositionally biased region" description="Acidic residues" evidence="3">
    <location>
        <begin position="347"/>
        <end position="381"/>
    </location>
</feature>
<dbReference type="FunFam" id="1.20.5.1500:FF:000001">
    <property type="entry name" value="Nucleosome assembly protein 1-like 1"/>
    <property type="match status" value="1"/>
</dbReference>
<feature type="compositionally biased region" description="Basic and acidic residues" evidence="3">
    <location>
        <begin position="1"/>
        <end position="14"/>
    </location>
</feature>
<feature type="region of interest" description="Disordered" evidence="3">
    <location>
        <begin position="1"/>
        <end position="37"/>
    </location>
</feature>
<evidence type="ECO:0000313" key="5">
    <source>
        <dbReference type="Proteomes" id="UP000188320"/>
    </source>
</evidence>
<dbReference type="Proteomes" id="UP000188320">
    <property type="component" value="Unassembled WGS sequence"/>
</dbReference>
<feature type="compositionally biased region" description="Basic and acidic residues" evidence="3">
    <location>
        <begin position="382"/>
        <end position="393"/>
    </location>
</feature>
<evidence type="ECO:0000256" key="3">
    <source>
        <dbReference type="SAM" id="MobiDB-lite"/>
    </source>
</evidence>
<dbReference type="GO" id="GO:0005634">
    <property type="term" value="C:nucleus"/>
    <property type="evidence" value="ECO:0007669"/>
    <property type="project" value="InterPro"/>
</dbReference>
<dbReference type="EMBL" id="LSSK01001162">
    <property type="protein sequence ID" value="OMH80538.1"/>
    <property type="molecule type" value="Genomic_DNA"/>
</dbReference>
<reference evidence="5" key="1">
    <citation type="submission" date="2017-01" db="EMBL/GenBank/DDBJ databases">
        <authorList>
            <person name="Wang Y."/>
            <person name="White M."/>
            <person name="Kvist S."/>
            <person name="Moncalvo J.-M."/>
        </authorList>
    </citation>
    <scope>NUCLEOTIDE SEQUENCE [LARGE SCALE GENOMIC DNA]</scope>
    <source>
        <strain evidence="5">COL-18-3</strain>
    </source>
</reference>
<evidence type="ECO:0000313" key="4">
    <source>
        <dbReference type="EMBL" id="OMH80538.1"/>
    </source>
</evidence>
<feature type="region of interest" description="Disordered" evidence="3">
    <location>
        <begin position="129"/>
        <end position="161"/>
    </location>
</feature>
<proteinExistence type="inferred from homology"/>
<comment type="similarity">
    <text evidence="1 2">Belongs to the nucleosome assembly protein (NAP) family.</text>
</comment>
<dbReference type="GO" id="GO:0006334">
    <property type="term" value="P:nucleosome assembly"/>
    <property type="evidence" value="ECO:0007669"/>
    <property type="project" value="InterPro"/>
</dbReference>
<dbReference type="OrthoDB" id="27325at2759"/>
<keyword evidence="5" id="KW-1185">Reference proteome</keyword>
<comment type="caution">
    <text evidence="4">The sequence shown here is derived from an EMBL/GenBank/DDBJ whole genome shotgun (WGS) entry which is preliminary data.</text>
</comment>
<dbReference type="InterPro" id="IPR037231">
    <property type="entry name" value="NAP-like_sf"/>
</dbReference>
<evidence type="ECO:0000256" key="2">
    <source>
        <dbReference type="RuleBase" id="RU003876"/>
    </source>
</evidence>
<evidence type="ECO:0000256" key="1">
    <source>
        <dbReference type="ARBA" id="ARBA00009947"/>
    </source>
</evidence>
<dbReference type="AlphaFoldDB" id="A0A1R1PHW4"/>
<sequence length="400" mass="45835">MDQKPINIQKKEQDDLAPTPQNTPIFKTQVGGSKPAAGNPAMELMNNPAITGLVQGRLQGLAGAPSEYIESLPKEVKARLAGLQALQEKHIEIEAGFHKEILELEKKYAKLYDPLYERRARIIKGDEEPTTEEVKRGKELLRGDDEESKIEEVEEEGETDPEKKVKGIDSFWLTVLYNHPQTQEMITERDAKALAYLQDIKVEYSTEEPGFKVVFKFDENNTYFNNTELVKSYSYAQSKISGDLVFEKSESTKIDWKPNMDLTTTVETKKQRHKTTNKTRVVKKTVPAESFFNFFETIPLPDEKDDSEEAEEARERLEADYELGEELKEKIVPNAIDWFTGKALEYEDYGEEEYDEGMYDDEYSDEDEDDDEDEDEDEDEEGHPKAPVGKDGEAPQCKQQ</sequence>
<name>A0A1R1PHW4_ZANCU</name>
<dbReference type="Pfam" id="PF00956">
    <property type="entry name" value="NAP"/>
    <property type="match status" value="1"/>
</dbReference>